<name>A0ABY7DQT1_MYAAR</name>
<organism evidence="2 3">
    <name type="scientific">Mya arenaria</name>
    <name type="common">Soft-shell clam</name>
    <dbReference type="NCBI Taxonomy" id="6604"/>
    <lineage>
        <taxon>Eukaryota</taxon>
        <taxon>Metazoa</taxon>
        <taxon>Spiralia</taxon>
        <taxon>Lophotrochozoa</taxon>
        <taxon>Mollusca</taxon>
        <taxon>Bivalvia</taxon>
        <taxon>Autobranchia</taxon>
        <taxon>Heteroconchia</taxon>
        <taxon>Euheterodonta</taxon>
        <taxon>Imparidentia</taxon>
        <taxon>Neoheterodontei</taxon>
        <taxon>Myida</taxon>
        <taxon>Myoidea</taxon>
        <taxon>Myidae</taxon>
        <taxon>Mya</taxon>
    </lineage>
</organism>
<accession>A0ABY7DQT1</accession>
<dbReference type="EMBL" id="CP111014">
    <property type="protein sequence ID" value="WAR00065.1"/>
    <property type="molecule type" value="Genomic_DNA"/>
</dbReference>
<evidence type="ECO:0000313" key="2">
    <source>
        <dbReference type="EMBL" id="WAR00065.1"/>
    </source>
</evidence>
<feature type="compositionally biased region" description="Basic and acidic residues" evidence="1">
    <location>
        <begin position="109"/>
        <end position="125"/>
    </location>
</feature>
<feature type="region of interest" description="Disordered" evidence="1">
    <location>
        <begin position="100"/>
        <end position="125"/>
    </location>
</feature>
<keyword evidence="3" id="KW-1185">Reference proteome</keyword>
<sequence>MTASTSKVRDHVTSLRKNNPDEVEVIENGGLSPQLSVKTDADADDDTCSEIIRIEQEVKDDEGTAVGRIVRTIQVIKAWASGRLRGTRPLPQRPDSFLERVAMGGANESRSHTPERRTRKISDIK</sequence>
<dbReference type="Proteomes" id="UP001164746">
    <property type="component" value="Chromosome 3"/>
</dbReference>
<feature type="region of interest" description="Disordered" evidence="1">
    <location>
        <begin position="1"/>
        <end position="20"/>
    </location>
</feature>
<reference evidence="2" key="1">
    <citation type="submission" date="2022-11" db="EMBL/GenBank/DDBJ databases">
        <title>Centuries of genome instability and evolution in soft-shell clam transmissible cancer (bioRxiv).</title>
        <authorList>
            <person name="Hart S.F.M."/>
            <person name="Yonemitsu M.A."/>
            <person name="Giersch R.M."/>
            <person name="Beal B.F."/>
            <person name="Arriagada G."/>
            <person name="Davis B.W."/>
            <person name="Ostrander E.A."/>
            <person name="Goff S.P."/>
            <person name="Metzger M.J."/>
        </authorList>
    </citation>
    <scope>NUCLEOTIDE SEQUENCE</scope>
    <source>
        <strain evidence="2">MELC-2E11</strain>
        <tissue evidence="2">Siphon/mantle</tissue>
    </source>
</reference>
<protein>
    <submittedName>
        <fullName evidence="2">Uncharacterized protein</fullName>
    </submittedName>
</protein>
<evidence type="ECO:0000256" key="1">
    <source>
        <dbReference type="SAM" id="MobiDB-lite"/>
    </source>
</evidence>
<evidence type="ECO:0000313" key="3">
    <source>
        <dbReference type="Proteomes" id="UP001164746"/>
    </source>
</evidence>
<proteinExistence type="predicted"/>
<gene>
    <name evidence="2" type="ORF">MAR_024437</name>
</gene>